<evidence type="ECO:0000313" key="3">
    <source>
        <dbReference type="Proteomes" id="UP000278653"/>
    </source>
</evidence>
<dbReference type="EMBL" id="RJNH01000013">
    <property type="protein sequence ID" value="RSI59627.1"/>
    <property type="molecule type" value="Genomic_DNA"/>
</dbReference>
<comment type="caution">
    <text evidence="2">The sequence shown here is derived from an EMBL/GenBank/DDBJ whole genome shotgun (WGS) entry which is preliminary data.</text>
</comment>
<accession>A0A3R9HS45</accession>
<evidence type="ECO:0000256" key="1">
    <source>
        <dbReference type="SAM" id="Phobius"/>
    </source>
</evidence>
<dbReference type="AlphaFoldDB" id="A0A3R9HS45"/>
<reference evidence="2 3" key="1">
    <citation type="submission" date="2018-11" db="EMBL/GenBank/DDBJ databases">
        <title>Species Designations Belie Phenotypic and Genotypic Heterogeneity in Oral Streptococci.</title>
        <authorList>
            <person name="Velsko I."/>
        </authorList>
    </citation>
    <scope>NUCLEOTIDE SEQUENCE [LARGE SCALE GENOMIC DNA]</scope>
    <source>
        <strain evidence="2 3">BCC15</strain>
    </source>
</reference>
<keyword evidence="1" id="KW-1133">Transmembrane helix</keyword>
<dbReference type="RefSeq" id="WP_260467185.1">
    <property type="nucleotide sequence ID" value="NZ_RJNH01000013.1"/>
</dbReference>
<gene>
    <name evidence="2" type="ORF">D8865_09140</name>
</gene>
<evidence type="ECO:0000313" key="2">
    <source>
        <dbReference type="EMBL" id="RSI59627.1"/>
    </source>
</evidence>
<organism evidence="2 3">
    <name type="scientific">Streptococcus mitis</name>
    <dbReference type="NCBI Taxonomy" id="28037"/>
    <lineage>
        <taxon>Bacteria</taxon>
        <taxon>Bacillati</taxon>
        <taxon>Bacillota</taxon>
        <taxon>Bacilli</taxon>
        <taxon>Lactobacillales</taxon>
        <taxon>Streptococcaceae</taxon>
        <taxon>Streptococcus</taxon>
        <taxon>Streptococcus mitis group</taxon>
    </lineage>
</organism>
<feature type="transmembrane region" description="Helical" evidence="1">
    <location>
        <begin position="26"/>
        <end position="43"/>
    </location>
</feature>
<keyword evidence="1" id="KW-0472">Membrane</keyword>
<keyword evidence="1" id="KW-0812">Transmembrane</keyword>
<protein>
    <submittedName>
        <fullName evidence="2">Uncharacterized protein</fullName>
    </submittedName>
</protein>
<name>A0A3R9HS45_STRMT</name>
<dbReference type="Proteomes" id="UP000278653">
    <property type="component" value="Unassembled WGS sequence"/>
</dbReference>
<sequence>MVFVVPSVVLLFTLIGIYQKKIKIGALGVVLLLFVIALVFEYIF</sequence>
<proteinExistence type="predicted"/>